<dbReference type="STRING" id="1561998.A0A1I7UV86"/>
<keyword evidence="1" id="KW-1185">Reference proteome</keyword>
<dbReference type="SUPFAM" id="SSF55394">
    <property type="entry name" value="Bactericidal permeability-increasing protein, BPI"/>
    <property type="match status" value="1"/>
</dbReference>
<reference evidence="2" key="1">
    <citation type="submission" date="2016-11" db="UniProtKB">
        <authorList>
            <consortium name="WormBaseParasite"/>
        </authorList>
    </citation>
    <scope>IDENTIFICATION</scope>
</reference>
<proteinExistence type="predicted"/>
<protein>
    <submittedName>
        <fullName evidence="2">Cyclin N-terminal domain-containing protein</fullName>
    </submittedName>
</protein>
<dbReference type="GO" id="GO:0008289">
    <property type="term" value="F:lipid binding"/>
    <property type="evidence" value="ECO:0007669"/>
    <property type="project" value="InterPro"/>
</dbReference>
<dbReference type="WBParaSite" id="Csp11.Scaffold630.g19682.t1">
    <property type="protein sequence ID" value="Csp11.Scaffold630.g19682.t1"/>
    <property type="gene ID" value="Csp11.Scaffold630.g19682"/>
</dbReference>
<accession>A0A1I7UV86</accession>
<dbReference type="AlphaFoldDB" id="A0A1I7UV86"/>
<name>A0A1I7UV86_9PELO</name>
<sequence>MVTSWISVSIPNCLLDSAHKAGMFQYLTTTNKRPFEEYSIITMPLLFVEWMTTFSWDPVDILFHTLETPSFEMSQVDGLLLNITFAFDFFKHPYEETKKVRKFDSLRRTSTEVAREVIGWILDVGMTIPLYHNVTVADSSYIQVFDDYLRVDVDFIHKNKCS</sequence>
<evidence type="ECO:0000313" key="1">
    <source>
        <dbReference type="Proteomes" id="UP000095282"/>
    </source>
</evidence>
<dbReference type="Proteomes" id="UP000095282">
    <property type="component" value="Unplaced"/>
</dbReference>
<organism evidence="1 2">
    <name type="scientific">Caenorhabditis tropicalis</name>
    <dbReference type="NCBI Taxonomy" id="1561998"/>
    <lineage>
        <taxon>Eukaryota</taxon>
        <taxon>Metazoa</taxon>
        <taxon>Ecdysozoa</taxon>
        <taxon>Nematoda</taxon>
        <taxon>Chromadorea</taxon>
        <taxon>Rhabditida</taxon>
        <taxon>Rhabditina</taxon>
        <taxon>Rhabditomorpha</taxon>
        <taxon>Rhabditoidea</taxon>
        <taxon>Rhabditidae</taxon>
        <taxon>Peloderinae</taxon>
        <taxon>Caenorhabditis</taxon>
    </lineage>
</organism>
<dbReference type="InterPro" id="IPR017943">
    <property type="entry name" value="Bactericidal_perm-incr_a/b_dom"/>
</dbReference>
<evidence type="ECO:0000313" key="2">
    <source>
        <dbReference type="WBParaSite" id="Csp11.Scaffold630.g19682.t1"/>
    </source>
</evidence>
<dbReference type="Gene3D" id="3.15.20.10">
    <property type="entry name" value="Bactericidal permeability-increasing protein, domain 2"/>
    <property type="match status" value="1"/>
</dbReference>
<dbReference type="eggNOG" id="KOG4160">
    <property type="taxonomic scope" value="Eukaryota"/>
</dbReference>